<dbReference type="Gene3D" id="3.80.10.10">
    <property type="entry name" value="Ribonuclease Inhibitor"/>
    <property type="match status" value="1"/>
</dbReference>
<proteinExistence type="predicted"/>
<keyword evidence="1" id="KW-0812">Transmembrane</keyword>
<dbReference type="PANTHER" id="PTHR35889">
    <property type="entry name" value="CYCLOINULO-OLIGOSACCHARIDE FRUCTANOTRANSFERASE-RELATED"/>
    <property type="match status" value="1"/>
</dbReference>
<dbReference type="SUPFAM" id="SSF52047">
    <property type="entry name" value="RNI-like"/>
    <property type="match status" value="1"/>
</dbReference>
<dbReference type="InterPro" id="IPR032675">
    <property type="entry name" value="LRR_dom_sf"/>
</dbReference>
<protein>
    <submittedName>
        <fullName evidence="4">C-type cytochrome domain-containing protein</fullName>
    </submittedName>
</protein>
<reference evidence="4 5" key="1">
    <citation type="submission" date="2023-09" db="EMBL/GenBank/DDBJ databases">
        <authorList>
            <person name="Rey-Velasco X."/>
        </authorList>
    </citation>
    <scope>NUCLEOTIDE SEQUENCE [LARGE SCALE GENOMIC DNA]</scope>
    <source>
        <strain evidence="4 5">P050</strain>
    </source>
</reference>
<dbReference type="InterPro" id="IPR019251">
    <property type="entry name" value="DUF2231_TM"/>
</dbReference>
<feature type="transmembrane region" description="Helical" evidence="1">
    <location>
        <begin position="133"/>
        <end position="152"/>
    </location>
</feature>
<name>A0ABU2Y596_9FLAO</name>
<evidence type="ECO:0000256" key="1">
    <source>
        <dbReference type="SAM" id="Phobius"/>
    </source>
</evidence>
<dbReference type="InterPro" id="IPR011429">
    <property type="entry name" value="Cyt_c_Planctomycete-type"/>
</dbReference>
<organism evidence="4 5">
    <name type="scientific">Urechidicola vernalis</name>
    <dbReference type="NCBI Taxonomy" id="3075600"/>
    <lineage>
        <taxon>Bacteria</taxon>
        <taxon>Pseudomonadati</taxon>
        <taxon>Bacteroidota</taxon>
        <taxon>Flavobacteriia</taxon>
        <taxon>Flavobacteriales</taxon>
        <taxon>Flavobacteriaceae</taxon>
        <taxon>Urechidicola</taxon>
    </lineage>
</organism>
<dbReference type="InterPro" id="IPR026876">
    <property type="entry name" value="Fn3_assoc_repeat"/>
</dbReference>
<sequence length="704" mass="79326">MLKKYILTFLIGVISISTFANSDSEEPSRLILFLGRFHPLILHLPIGALLITFYLDIVGRLKKQYQHKAVHYSLGFSAVFAVLTCLLGYFLSLEGGYDESVLDFHFYLGIAAAVMIIVLFFMSKSTQKNTRLLFFPFFVLTIACLSAAGHYGSVLTHGENFITEYAYAPQEEPLILEVDSLKIFENVVCKILDDKCIQCHNSTKKKGDLSLLTKETILKGGESGVILHPKDPFESLIYSSALLPITDDAHMPPEGKPQLTKDELWVLKYWIRNNADFQTKIHSLPVNDTLKRIATKYLILEKKKIPFASDSDISKVQKSGFSVTSIVPNKPELTVKFLGKNATKANLKKLNNIVEQIVELDLNNSGISDNMLGNLERFSNLKRLRLDNTDIADKTLSAITNLEDLEFLNLYNTKITLNGLKDLLENNPIPKIYTWSSEIASSDVSNMEKEFNVSISNGVFDGFVEKVALKKPVLNTEKTLFVDTISIRLETKMRGAEIRYSLDSTQPNEHSELYTKPIILKEGAYLMARVYKNNWLPSETLNRSFSKIGVQIEDFSLKVNPDKRYPGAAKLFDFEEGSLNFRDGKWTGFNGLDIEAIVDLKEQKSISSLSVNCLENFNNYILYPNKISLYTSNSKQGPYKFLGSTKIKSLGPSAIGHINRFVVKIPETKSQFFKIIVSNPKKLPSSHPAAGDKPWIFVDEIMLH</sequence>
<dbReference type="Pfam" id="PF13287">
    <property type="entry name" value="Fn3_assoc"/>
    <property type="match status" value="1"/>
</dbReference>
<evidence type="ECO:0000259" key="2">
    <source>
        <dbReference type="Pfam" id="PF07635"/>
    </source>
</evidence>
<evidence type="ECO:0000313" key="4">
    <source>
        <dbReference type="EMBL" id="MDT0553227.1"/>
    </source>
</evidence>
<keyword evidence="1" id="KW-1133">Transmembrane helix</keyword>
<evidence type="ECO:0000313" key="5">
    <source>
        <dbReference type="Proteomes" id="UP001252186"/>
    </source>
</evidence>
<feature type="transmembrane region" description="Helical" evidence="1">
    <location>
        <begin position="69"/>
        <end position="92"/>
    </location>
</feature>
<dbReference type="EMBL" id="JAVRHV010000003">
    <property type="protein sequence ID" value="MDT0553227.1"/>
    <property type="molecule type" value="Genomic_DNA"/>
</dbReference>
<comment type="caution">
    <text evidence="4">The sequence shown here is derived from an EMBL/GenBank/DDBJ whole genome shotgun (WGS) entry which is preliminary data.</text>
</comment>
<feature type="domain" description="DUF2231" evidence="3">
    <location>
        <begin position="37"/>
        <end position="155"/>
    </location>
</feature>
<feature type="transmembrane region" description="Helical" evidence="1">
    <location>
        <begin position="104"/>
        <end position="121"/>
    </location>
</feature>
<dbReference type="Pfam" id="PF07635">
    <property type="entry name" value="PSCyt1"/>
    <property type="match status" value="1"/>
</dbReference>
<dbReference type="PANTHER" id="PTHR35889:SF3">
    <property type="entry name" value="F-BOX DOMAIN-CONTAINING PROTEIN"/>
    <property type="match status" value="1"/>
</dbReference>
<evidence type="ECO:0000259" key="3">
    <source>
        <dbReference type="Pfam" id="PF09990"/>
    </source>
</evidence>
<dbReference type="Proteomes" id="UP001252186">
    <property type="component" value="Unassembled WGS sequence"/>
</dbReference>
<keyword evidence="1" id="KW-0472">Membrane</keyword>
<accession>A0ABU2Y596</accession>
<feature type="domain" description="Cytochrome C Planctomycete-type" evidence="2">
    <location>
        <begin position="196"/>
        <end position="255"/>
    </location>
</feature>
<gene>
    <name evidence="4" type="ORF">RM519_08225</name>
</gene>
<dbReference type="Pfam" id="PF09990">
    <property type="entry name" value="DUF2231"/>
    <property type="match status" value="1"/>
</dbReference>
<feature type="transmembrane region" description="Helical" evidence="1">
    <location>
        <begin position="38"/>
        <end position="57"/>
    </location>
</feature>
<keyword evidence="5" id="KW-1185">Reference proteome</keyword>
<dbReference type="RefSeq" id="WP_311593218.1">
    <property type="nucleotide sequence ID" value="NZ_JAVRHV010000003.1"/>
</dbReference>